<evidence type="ECO:0000313" key="4">
    <source>
        <dbReference type="Proteomes" id="UP000095751"/>
    </source>
</evidence>
<dbReference type="KEGG" id="fcy:FRACYDRAFT_239981"/>
<dbReference type="InParanoid" id="A0A1E7FAX4"/>
<dbReference type="EMBL" id="KV784359">
    <property type="protein sequence ID" value="OEU15301.1"/>
    <property type="molecule type" value="Genomic_DNA"/>
</dbReference>
<dbReference type="AlphaFoldDB" id="A0A1E7FAX4"/>
<name>A0A1E7FAX4_9STRA</name>
<accession>A0A1E7FAX4</accession>
<sequence>MELPKKDDVLASLRFRNLLLQQRFIKQIKKAEEEKEEAALKAKEEKEKAALKAKEEKDEAALELKKATNCNELFKTMLVNMNKLVGESKEELSLKKELVERIDAFEVELQDSRRRNEEKDDHIQAHIQTIENSGRRNEEKDVHIQAHIQTIEKFKALTNAADAQLAIKDTQLTISRAGEEAAEIRVQSTLQDGIEKDGQIQRIVDQNTQLTISEALSRAREVEAEIRVVGLESTVKTLQGEATTLKSRVECFGGLERELEDTKRELSSSKDLSTEQANRLQASKKDLEDTKRELSSSKDLSTEQANRLQASKKDLEDTKRELSSSKDMSTEQANRLQASKKDLEDTNRELSSSKVTSTEQANRLQQELRTNLEETKAVSESQGKVIILNNSLLESQNQELSRCQTLHDKATKVVDEQKIEIGTLSTSLTLATNSYNELKAWIDEQKNEITTRTTLAYAIKSGKIYPLDTLAKMKNFVRIVCKRFKDTTSHPVDPSSFFPIEADTIPTNLLQALRKDQELINLIESDNVLVSTFYELIRMSFVGEEVVGVDYLDTILRFHAWVSEMIFKNRPNLLLAITKIKAVTGRKRKATDTGKINLTYTARRNEKEGSLITEPCFGTVGDAPQTRSILLHERIDNRRWHAYLLKKDGLGKLFCPFCELSFKTQGFTNHVKGCALHPKRKKK</sequence>
<feature type="region of interest" description="Disordered" evidence="2">
    <location>
        <begin position="260"/>
        <end position="364"/>
    </location>
</feature>
<feature type="compositionally biased region" description="Polar residues" evidence="2">
    <location>
        <begin position="349"/>
        <end position="364"/>
    </location>
</feature>
<feature type="compositionally biased region" description="Polar residues" evidence="2">
    <location>
        <begin position="297"/>
        <end position="309"/>
    </location>
</feature>
<organism evidence="3 4">
    <name type="scientific">Fragilariopsis cylindrus CCMP1102</name>
    <dbReference type="NCBI Taxonomy" id="635003"/>
    <lineage>
        <taxon>Eukaryota</taxon>
        <taxon>Sar</taxon>
        <taxon>Stramenopiles</taxon>
        <taxon>Ochrophyta</taxon>
        <taxon>Bacillariophyta</taxon>
        <taxon>Bacillariophyceae</taxon>
        <taxon>Bacillariophycidae</taxon>
        <taxon>Bacillariales</taxon>
        <taxon>Bacillariaceae</taxon>
        <taxon>Fragilariopsis</taxon>
    </lineage>
</organism>
<feature type="compositionally biased region" description="Polar residues" evidence="2">
    <location>
        <begin position="269"/>
        <end position="281"/>
    </location>
</feature>
<keyword evidence="4" id="KW-1185">Reference proteome</keyword>
<evidence type="ECO:0000313" key="3">
    <source>
        <dbReference type="EMBL" id="OEU15301.1"/>
    </source>
</evidence>
<feature type="compositionally biased region" description="Polar residues" evidence="2">
    <location>
        <begin position="325"/>
        <end position="337"/>
    </location>
</feature>
<evidence type="ECO:0000256" key="1">
    <source>
        <dbReference type="SAM" id="Coils"/>
    </source>
</evidence>
<dbReference type="Proteomes" id="UP000095751">
    <property type="component" value="Unassembled WGS sequence"/>
</dbReference>
<evidence type="ECO:0000256" key="2">
    <source>
        <dbReference type="SAM" id="MobiDB-lite"/>
    </source>
</evidence>
<feature type="compositionally biased region" description="Basic and acidic residues" evidence="2">
    <location>
        <begin position="283"/>
        <end position="296"/>
    </location>
</feature>
<feature type="compositionally biased region" description="Basic and acidic residues" evidence="2">
    <location>
        <begin position="339"/>
        <end position="348"/>
    </location>
</feature>
<feature type="compositionally biased region" description="Basic and acidic residues" evidence="2">
    <location>
        <begin position="311"/>
        <end position="324"/>
    </location>
</feature>
<keyword evidence="1" id="KW-0175">Coiled coil</keyword>
<proteinExistence type="predicted"/>
<gene>
    <name evidence="3" type="ORF">FRACYDRAFT_239981</name>
</gene>
<reference evidence="3 4" key="1">
    <citation type="submission" date="2016-09" db="EMBL/GenBank/DDBJ databases">
        <title>Extensive genetic diversity and differential bi-allelic expression allows diatom success in the polar Southern Ocean.</title>
        <authorList>
            <consortium name="DOE Joint Genome Institute"/>
            <person name="Mock T."/>
            <person name="Otillar R.P."/>
            <person name="Strauss J."/>
            <person name="Dupont C."/>
            <person name="Frickenhaus S."/>
            <person name="Maumus F."/>
            <person name="Mcmullan M."/>
            <person name="Sanges R."/>
            <person name="Schmutz J."/>
            <person name="Toseland A."/>
            <person name="Valas R."/>
            <person name="Veluchamy A."/>
            <person name="Ward B.J."/>
            <person name="Allen A."/>
            <person name="Barry K."/>
            <person name="Falciatore A."/>
            <person name="Ferrante M."/>
            <person name="Fortunato A.E."/>
            <person name="Gloeckner G."/>
            <person name="Gruber A."/>
            <person name="Hipkin R."/>
            <person name="Janech M."/>
            <person name="Kroth P."/>
            <person name="Leese F."/>
            <person name="Lindquist E."/>
            <person name="Lyon B.R."/>
            <person name="Martin J."/>
            <person name="Mayer C."/>
            <person name="Parker M."/>
            <person name="Quesneville H."/>
            <person name="Raymond J."/>
            <person name="Uhlig C."/>
            <person name="Valentin K.U."/>
            <person name="Worden A.Z."/>
            <person name="Armbrust E.V."/>
            <person name="Bowler C."/>
            <person name="Green B."/>
            <person name="Moulton V."/>
            <person name="Van Oosterhout C."/>
            <person name="Grigoriev I."/>
        </authorList>
    </citation>
    <scope>NUCLEOTIDE SEQUENCE [LARGE SCALE GENOMIC DNA]</scope>
    <source>
        <strain evidence="3 4">CCMP1102</strain>
    </source>
</reference>
<feature type="coiled-coil region" evidence="1">
    <location>
        <begin position="21"/>
        <end position="63"/>
    </location>
</feature>
<protein>
    <submittedName>
        <fullName evidence="3">Uncharacterized protein</fullName>
    </submittedName>
</protein>